<reference evidence="3" key="2">
    <citation type="submission" date="2015-06" db="UniProtKB">
        <authorList>
            <consortium name="EnsemblPlants"/>
        </authorList>
    </citation>
    <scope>IDENTIFICATION</scope>
    <source>
        <strain evidence="3">DM1-3 516 R44</strain>
    </source>
</reference>
<organism evidence="3 4">
    <name type="scientific">Solanum tuberosum</name>
    <name type="common">Potato</name>
    <dbReference type="NCBI Taxonomy" id="4113"/>
    <lineage>
        <taxon>Eukaryota</taxon>
        <taxon>Viridiplantae</taxon>
        <taxon>Streptophyta</taxon>
        <taxon>Embryophyta</taxon>
        <taxon>Tracheophyta</taxon>
        <taxon>Spermatophyta</taxon>
        <taxon>Magnoliopsida</taxon>
        <taxon>eudicotyledons</taxon>
        <taxon>Gunneridae</taxon>
        <taxon>Pentapetalae</taxon>
        <taxon>asterids</taxon>
        <taxon>lamiids</taxon>
        <taxon>Solanales</taxon>
        <taxon>Solanaceae</taxon>
        <taxon>Solanoideae</taxon>
        <taxon>Solaneae</taxon>
        <taxon>Solanum</taxon>
    </lineage>
</organism>
<accession>M0ZX74</accession>
<dbReference type="Pfam" id="PF08625">
    <property type="entry name" value="Utp13"/>
    <property type="match status" value="1"/>
</dbReference>
<dbReference type="Gramene" id="PGSC0003DMT400009957">
    <property type="protein sequence ID" value="PGSC0003DMT400009957"/>
    <property type="gene ID" value="PGSC0003DMG401003900"/>
</dbReference>
<dbReference type="GO" id="GO:0006364">
    <property type="term" value="P:rRNA processing"/>
    <property type="evidence" value="ECO:0007669"/>
    <property type="project" value="InterPro"/>
</dbReference>
<reference evidence="4" key="1">
    <citation type="journal article" date="2011" name="Nature">
        <title>Genome sequence and analysis of the tuber crop potato.</title>
        <authorList>
            <consortium name="The Potato Genome Sequencing Consortium"/>
        </authorList>
    </citation>
    <scope>NUCLEOTIDE SEQUENCE [LARGE SCALE GENOMIC DNA]</scope>
    <source>
        <strain evidence="4">cv. DM1-3 516 R44</strain>
    </source>
</reference>
<keyword evidence="4" id="KW-1185">Reference proteome</keyword>
<evidence type="ECO:0000259" key="2">
    <source>
        <dbReference type="Pfam" id="PF08625"/>
    </source>
</evidence>
<sequence>MIEIKGNEEVLEGLIAYTQRHFNRLGRLEIENHMLGYTSYRMSAIEPEGKIENKDVTLCTGQIMSKTFKRKNHQKSENRIYQEMSRVRK</sequence>
<dbReference type="InterPro" id="IPR013934">
    <property type="entry name" value="Utp13_C"/>
</dbReference>
<evidence type="ECO:0000256" key="1">
    <source>
        <dbReference type="SAM" id="MobiDB-lite"/>
    </source>
</evidence>
<evidence type="ECO:0000313" key="3">
    <source>
        <dbReference type="EnsemblPlants" id="PGSC0003DMT400009957"/>
    </source>
</evidence>
<dbReference type="AlphaFoldDB" id="M0ZX74"/>
<feature type="region of interest" description="Disordered" evidence="1">
    <location>
        <begin position="69"/>
        <end position="89"/>
    </location>
</feature>
<dbReference type="Proteomes" id="UP000011115">
    <property type="component" value="Unassembled WGS sequence"/>
</dbReference>
<protein>
    <submittedName>
        <fullName evidence="3">U3 small nucleolar RNA-associated protein</fullName>
    </submittedName>
</protein>
<feature type="domain" description="U3 small nucleolar RNA-associated protein 13 C-terminal" evidence="2">
    <location>
        <begin position="2"/>
        <end position="42"/>
    </location>
</feature>
<dbReference type="HOGENOM" id="CLU_2459117_0_0_1"/>
<dbReference type="GO" id="GO:0032040">
    <property type="term" value="C:small-subunit processome"/>
    <property type="evidence" value="ECO:0007669"/>
    <property type="project" value="InterPro"/>
</dbReference>
<name>M0ZX74_SOLTU</name>
<dbReference type="EnsemblPlants" id="PGSC0003DMT400009957">
    <property type="protein sequence ID" value="PGSC0003DMT400009957"/>
    <property type="gene ID" value="PGSC0003DMG401003900"/>
</dbReference>
<evidence type="ECO:0000313" key="4">
    <source>
        <dbReference type="Proteomes" id="UP000011115"/>
    </source>
</evidence>
<proteinExistence type="predicted"/>